<evidence type="ECO:0000256" key="4">
    <source>
        <dbReference type="ARBA" id="ARBA00022692"/>
    </source>
</evidence>
<keyword evidence="10 18" id="KW-0472">Membrane</keyword>
<evidence type="ECO:0000256" key="13">
    <source>
        <dbReference type="ARBA" id="ARBA00023242"/>
    </source>
</evidence>
<feature type="compositionally biased region" description="Polar residues" evidence="17">
    <location>
        <begin position="406"/>
        <end position="426"/>
    </location>
</feature>
<evidence type="ECO:0000256" key="6">
    <source>
        <dbReference type="ARBA" id="ARBA00022989"/>
    </source>
</evidence>
<keyword evidence="22" id="KW-1185">Reference proteome</keyword>
<comment type="subcellular location">
    <subcellularLocation>
        <location evidence="2">Membrane</location>
        <topology evidence="2">Multi-pass membrane protein</topology>
    </subcellularLocation>
    <subcellularLocation>
        <location evidence="1 14 15">Nucleus</location>
    </subcellularLocation>
</comment>
<comment type="similarity">
    <text evidence="3 16">Belongs to the CUT homeobox family.</text>
</comment>
<dbReference type="EMBL" id="JAKROA010000001">
    <property type="protein sequence ID" value="KAL5111768.1"/>
    <property type="molecule type" value="Genomic_DNA"/>
</dbReference>
<evidence type="ECO:0000256" key="11">
    <source>
        <dbReference type="ARBA" id="ARBA00023155"/>
    </source>
</evidence>
<feature type="transmembrane region" description="Helical" evidence="18">
    <location>
        <begin position="956"/>
        <end position="978"/>
    </location>
</feature>
<evidence type="ECO:0000256" key="3">
    <source>
        <dbReference type="ARBA" id="ARBA00008190"/>
    </source>
</evidence>
<feature type="region of interest" description="Disordered" evidence="17">
    <location>
        <begin position="324"/>
        <end position="431"/>
    </location>
</feature>
<dbReference type="PANTHER" id="PTHR14043:SF2">
    <property type="entry name" value="HOMEOBOX PROTEIN CUT"/>
    <property type="match status" value="1"/>
</dbReference>
<feature type="compositionally biased region" description="Polar residues" evidence="17">
    <location>
        <begin position="698"/>
        <end position="709"/>
    </location>
</feature>
<dbReference type="PROSITE" id="PS50071">
    <property type="entry name" value="HOMEOBOX_2"/>
    <property type="match status" value="1"/>
</dbReference>
<feature type="domain" description="Homeobox" evidence="19">
    <location>
        <begin position="712"/>
        <end position="763"/>
    </location>
</feature>
<dbReference type="SMART" id="SM00389">
    <property type="entry name" value="HOX"/>
    <property type="match status" value="1"/>
</dbReference>
<evidence type="ECO:0000256" key="18">
    <source>
        <dbReference type="SAM" id="Phobius"/>
    </source>
</evidence>
<dbReference type="InterPro" id="IPR019372">
    <property type="entry name" value="LHFPL"/>
</dbReference>
<evidence type="ECO:0000256" key="2">
    <source>
        <dbReference type="ARBA" id="ARBA00004141"/>
    </source>
</evidence>
<dbReference type="SMART" id="SM01109">
    <property type="entry name" value="CUT"/>
    <property type="match status" value="2"/>
</dbReference>
<feature type="DNA-binding region" description="Homeobox" evidence="14">
    <location>
        <begin position="714"/>
        <end position="764"/>
    </location>
</feature>
<keyword evidence="6 18" id="KW-1133">Transmembrane helix</keyword>
<evidence type="ECO:0000256" key="5">
    <source>
        <dbReference type="ARBA" id="ARBA00022737"/>
    </source>
</evidence>
<organism evidence="21 22">
    <name type="scientific">Taenia crassiceps</name>
    <dbReference type="NCBI Taxonomy" id="6207"/>
    <lineage>
        <taxon>Eukaryota</taxon>
        <taxon>Metazoa</taxon>
        <taxon>Spiralia</taxon>
        <taxon>Lophotrochozoa</taxon>
        <taxon>Platyhelminthes</taxon>
        <taxon>Cestoda</taxon>
        <taxon>Eucestoda</taxon>
        <taxon>Cyclophyllidea</taxon>
        <taxon>Taeniidae</taxon>
        <taxon>Taenia</taxon>
    </lineage>
</organism>
<feature type="region of interest" description="Disordered" evidence="17">
    <location>
        <begin position="528"/>
        <end position="566"/>
    </location>
</feature>
<proteinExistence type="inferred from homology"/>
<dbReference type="Proteomes" id="UP001651158">
    <property type="component" value="Unassembled WGS sequence"/>
</dbReference>
<name>A0ABR4QPM9_9CEST</name>
<reference evidence="21 22" key="1">
    <citation type="journal article" date="2022" name="Front. Cell. Infect. Microbiol.">
        <title>The Genomes of Two Strains of Taenia crassiceps the Animal Model for the Study of Human Cysticercosis.</title>
        <authorList>
            <person name="Bobes R.J."/>
            <person name="Estrada K."/>
            <person name="Rios-Valencia D.G."/>
            <person name="Calderon-Gallegos A."/>
            <person name="de la Torre P."/>
            <person name="Carrero J.C."/>
            <person name="Sanchez-Flores A."/>
            <person name="Laclette J.P."/>
        </authorList>
    </citation>
    <scope>NUCLEOTIDE SEQUENCE [LARGE SCALE GENOMIC DNA]</scope>
    <source>
        <strain evidence="21">WFUcys</strain>
    </source>
</reference>
<evidence type="ECO:0000256" key="8">
    <source>
        <dbReference type="ARBA" id="ARBA00023054"/>
    </source>
</evidence>
<dbReference type="Pfam" id="PF02376">
    <property type="entry name" value="CUT"/>
    <property type="match status" value="2"/>
</dbReference>
<keyword evidence="12 16" id="KW-0804">Transcription</keyword>
<dbReference type="SUPFAM" id="SSF46689">
    <property type="entry name" value="Homeodomain-like"/>
    <property type="match status" value="1"/>
</dbReference>
<dbReference type="InterPro" id="IPR001356">
    <property type="entry name" value="HD"/>
</dbReference>
<feature type="region of interest" description="Disordered" evidence="17">
    <location>
        <begin position="251"/>
        <end position="279"/>
    </location>
</feature>
<feature type="domain" description="CUT" evidence="20">
    <location>
        <begin position="597"/>
        <end position="685"/>
    </location>
</feature>
<evidence type="ECO:0000256" key="16">
    <source>
        <dbReference type="RuleBase" id="RU361129"/>
    </source>
</evidence>
<keyword evidence="9 14" id="KW-0238">DNA-binding</keyword>
<dbReference type="SUPFAM" id="SSF47413">
    <property type="entry name" value="lambda repressor-like DNA-binding domains"/>
    <property type="match status" value="2"/>
</dbReference>
<evidence type="ECO:0000259" key="20">
    <source>
        <dbReference type="PROSITE" id="PS51042"/>
    </source>
</evidence>
<feature type="compositionally biased region" description="Polar residues" evidence="17">
    <location>
        <begin position="537"/>
        <end position="566"/>
    </location>
</feature>
<feature type="transmembrane region" description="Helical" evidence="18">
    <location>
        <begin position="1010"/>
        <end position="1029"/>
    </location>
</feature>
<dbReference type="InterPro" id="IPR003350">
    <property type="entry name" value="CUT_dom"/>
</dbReference>
<feature type="compositionally biased region" description="Pro residues" evidence="17">
    <location>
        <begin position="261"/>
        <end position="270"/>
    </location>
</feature>
<keyword evidence="7 16" id="KW-0805">Transcription regulation</keyword>
<dbReference type="CDD" id="cd00086">
    <property type="entry name" value="homeodomain"/>
    <property type="match status" value="1"/>
</dbReference>
<evidence type="ECO:0000256" key="7">
    <source>
        <dbReference type="ARBA" id="ARBA00023015"/>
    </source>
</evidence>
<keyword evidence="8" id="KW-0175">Coiled coil</keyword>
<dbReference type="Gene3D" id="1.10.260.40">
    <property type="entry name" value="lambda repressor-like DNA-binding domains"/>
    <property type="match status" value="2"/>
</dbReference>
<keyword evidence="4 18" id="KW-0812">Transmembrane</keyword>
<feature type="compositionally biased region" description="Polar residues" evidence="17">
    <location>
        <begin position="327"/>
        <end position="353"/>
    </location>
</feature>
<evidence type="ECO:0000313" key="22">
    <source>
        <dbReference type="Proteomes" id="UP001651158"/>
    </source>
</evidence>
<feature type="compositionally biased region" description="Low complexity" evidence="17">
    <location>
        <begin position="356"/>
        <end position="370"/>
    </location>
</feature>
<keyword evidence="13 14" id="KW-0539">Nucleus</keyword>
<keyword evidence="5" id="KW-0677">Repeat</keyword>
<evidence type="ECO:0000256" key="1">
    <source>
        <dbReference type="ARBA" id="ARBA00004123"/>
    </source>
</evidence>
<dbReference type="InterPro" id="IPR009057">
    <property type="entry name" value="Homeodomain-like_sf"/>
</dbReference>
<evidence type="ECO:0000259" key="19">
    <source>
        <dbReference type="PROSITE" id="PS50071"/>
    </source>
</evidence>
<feature type="region of interest" description="Disordered" evidence="17">
    <location>
        <begin position="777"/>
        <end position="811"/>
    </location>
</feature>
<keyword evidence="11 14" id="KW-0371">Homeobox</keyword>
<dbReference type="Pfam" id="PF10242">
    <property type="entry name" value="L_HMGIC_fpl"/>
    <property type="match status" value="1"/>
</dbReference>
<evidence type="ECO:0000256" key="12">
    <source>
        <dbReference type="ARBA" id="ARBA00023163"/>
    </source>
</evidence>
<evidence type="ECO:0000256" key="15">
    <source>
        <dbReference type="RuleBase" id="RU000682"/>
    </source>
</evidence>
<feature type="transmembrane region" description="Helical" evidence="18">
    <location>
        <begin position="919"/>
        <end position="944"/>
    </location>
</feature>
<dbReference type="InterPro" id="IPR010982">
    <property type="entry name" value="Lambda_DNA-bd_dom_sf"/>
</dbReference>
<evidence type="ECO:0000313" key="21">
    <source>
        <dbReference type="EMBL" id="KAL5111768.1"/>
    </source>
</evidence>
<feature type="region of interest" description="Disordered" evidence="17">
    <location>
        <begin position="683"/>
        <end position="709"/>
    </location>
</feature>
<accession>A0ABR4QPM9</accession>
<comment type="caution">
    <text evidence="21">The sequence shown here is derived from an EMBL/GenBank/DDBJ whole genome shotgun (WGS) entry which is preliminary data.</text>
</comment>
<dbReference type="PROSITE" id="PS51042">
    <property type="entry name" value="CUT"/>
    <property type="match status" value="2"/>
</dbReference>
<dbReference type="PANTHER" id="PTHR14043">
    <property type="entry name" value="CCAAT DISPLACEMENT PROTEIN-RELATED"/>
    <property type="match status" value="1"/>
</dbReference>
<feature type="domain" description="CUT" evidence="20">
    <location>
        <begin position="432"/>
        <end position="519"/>
    </location>
</feature>
<evidence type="ECO:0000256" key="17">
    <source>
        <dbReference type="SAM" id="MobiDB-lite"/>
    </source>
</evidence>
<dbReference type="Pfam" id="PF00046">
    <property type="entry name" value="Homeodomain"/>
    <property type="match status" value="1"/>
</dbReference>
<gene>
    <name evidence="21" type="ORF">TcWFU_003446</name>
</gene>
<evidence type="ECO:0000256" key="10">
    <source>
        <dbReference type="ARBA" id="ARBA00023136"/>
    </source>
</evidence>
<sequence length="1052" mass="113970">MNADTSSLRTNANTIFATMKQEQSNYSKVVNEEAVNVAKRALNQTQICGSEAMKKDIVINSAPPLSMGLVPTAQLITVQLNNVTSKPLEKLSAGPIFNSPSRSHNIPIPILAKPVSPNVPRRRFCNSAQETAAFPCQNYNRFRHKSSQTEVSALQPDTFADSVKKIAVALDEMQVKLASVQSKVASLEARFTAVYGDDTLLPVAEPPKAESGEKSCFTLRRKRSFVLNSSRFWASRRLACRLAAERLQQDKGKTEGILPSPTLPLPPSPPASKSGAVPVRRSRRFISSRGFGGEQTAPVTKAKIVKLLMDARLEMAAEEKERLEVQASGSASSSEDVKSVQSIDQQPNLSSVQDEAAALPPILPLPSASSGGEGEREDNELSTALAAGTDEGPAVTALGNRGSPVKSATTEEGTPLVSSASPSTLPQLPPIPAKYRRPMLLDTSEIARQTKDMLLKCAISQRSFGQNVLGLSQGSVSDLLTRPKPWSMLTNKGREPFIRMKLFLENPRSLNGFEYNISAGKESAMTVKYEKSEDVSPKSQQDSLPSDATGSSKSTNAMDTVSTPPRVNTTVTSMAVASLSCKSENCGRSSISIRSSEAQRLLKEGFDVMKTVADAKLLLNTTSMTQRALGNTILGLSQASVSDLLCKCRPWDQISGNKPRESYVRLKLWVDSVRLASGLSDDVSENVAERKPKRQRTESGSSALVDTESKQLTEQQLDMLVNFFDQCPQPDPNDISELAKQICCSLGDVTDWFEKRRLGEKTSAPVLIKKENHLQHTTNKGGSLVPQNNLSPVSTASLNRRESSTSISLSTNRPPGMDVVRRYAHLVFTLSCCEAAMKWAAVGDSSSSRRKAIYGSHFLEFTKDLQLLYASSGPVFSCETACPGHIPARSLWWVWNSGARVYCRLSLWGGGQKPAVSNVAAWTGSLLLLSGSGILLLAHSLLCLSLCKRELCGRSVFQVTGLLQCVADLLLLAGLFAWPAGWASIPVQEVCGASAAPYQKGNCEWTQSPILNFVGVCLLFVSALLATFADRSIMQTSVMRQMLITDKPVIFV</sequence>
<protein>
    <recommendedName>
        <fullName evidence="16">DNA-binding protein SATB</fullName>
    </recommendedName>
    <alternativeName>
        <fullName evidence="16">Special AT-rich sequence-binding protein</fullName>
    </alternativeName>
</protein>
<dbReference type="Gene3D" id="1.10.10.60">
    <property type="entry name" value="Homeodomain-like"/>
    <property type="match status" value="1"/>
</dbReference>
<evidence type="ECO:0000256" key="14">
    <source>
        <dbReference type="PROSITE-ProRule" id="PRU00108"/>
    </source>
</evidence>
<evidence type="ECO:0000256" key="9">
    <source>
        <dbReference type="ARBA" id="ARBA00023125"/>
    </source>
</evidence>